<evidence type="ECO:0000256" key="4">
    <source>
        <dbReference type="ARBA" id="ARBA00023163"/>
    </source>
</evidence>
<sequence length="316" mass="34483">MKKLNFKQIEMLWSIITAGSISTAARQLDVSQPAISRMLAQTEAQLDMKLFERIRGRLRPSKELTDLLPEIERAQKALQRVNDMMSAMSEAQGGVLRVSSNPSLAKHVIPKALDAFHKLYPDTFLRFHTAMISDLVAELLSGEIDIAVLAIPAEHPFLSTTSICEGSMVAIAPKDWPLAANNVLSLRELAQAPHILVGERLHYGMIAANAFKHAGVQPNVIADVPWSDLAYAMVNQGIGCAIVDAFSVTEDAWPNVKAIPLDTHIPIRMHAVHATNRPLPEVAKRFLRVVKSLHQTRGKSTSIASEASAGGDARLG</sequence>
<dbReference type="InterPro" id="IPR036390">
    <property type="entry name" value="WH_DNA-bd_sf"/>
</dbReference>
<accession>A0A853F7F2</accession>
<evidence type="ECO:0000256" key="1">
    <source>
        <dbReference type="ARBA" id="ARBA00009437"/>
    </source>
</evidence>
<keyword evidence="7" id="KW-1185">Reference proteome</keyword>
<dbReference type="PROSITE" id="PS50931">
    <property type="entry name" value="HTH_LYSR"/>
    <property type="match status" value="1"/>
</dbReference>
<dbReference type="Pfam" id="PF00126">
    <property type="entry name" value="HTH_1"/>
    <property type="match status" value="1"/>
</dbReference>
<dbReference type="SUPFAM" id="SSF53850">
    <property type="entry name" value="Periplasmic binding protein-like II"/>
    <property type="match status" value="1"/>
</dbReference>
<dbReference type="Gene3D" id="1.10.10.10">
    <property type="entry name" value="Winged helix-like DNA-binding domain superfamily/Winged helix DNA-binding domain"/>
    <property type="match status" value="1"/>
</dbReference>
<dbReference type="GO" id="GO:0043565">
    <property type="term" value="F:sequence-specific DNA binding"/>
    <property type="evidence" value="ECO:0007669"/>
    <property type="project" value="TreeGrafter"/>
</dbReference>
<dbReference type="PANTHER" id="PTHR30427:SF1">
    <property type="entry name" value="TRANSCRIPTIONAL ACTIVATOR PROTEIN LYSR"/>
    <property type="match status" value="1"/>
</dbReference>
<evidence type="ECO:0000313" key="7">
    <source>
        <dbReference type="Proteomes" id="UP000580517"/>
    </source>
</evidence>
<name>A0A853F7F2_9BURK</name>
<dbReference type="Pfam" id="PF03466">
    <property type="entry name" value="LysR_substrate"/>
    <property type="match status" value="1"/>
</dbReference>
<keyword evidence="4" id="KW-0804">Transcription</keyword>
<dbReference type="InterPro" id="IPR005119">
    <property type="entry name" value="LysR_subst-bd"/>
</dbReference>
<dbReference type="InterPro" id="IPR000847">
    <property type="entry name" value="LysR_HTH_N"/>
</dbReference>
<dbReference type="PANTHER" id="PTHR30427">
    <property type="entry name" value="TRANSCRIPTIONAL ACTIVATOR PROTEIN LYSR"/>
    <property type="match status" value="1"/>
</dbReference>
<dbReference type="AlphaFoldDB" id="A0A853F7F2"/>
<dbReference type="InterPro" id="IPR036388">
    <property type="entry name" value="WH-like_DNA-bd_sf"/>
</dbReference>
<comment type="similarity">
    <text evidence="1">Belongs to the LysR transcriptional regulatory family.</text>
</comment>
<keyword evidence="3" id="KW-0238">DNA-binding</keyword>
<dbReference type="GO" id="GO:0003700">
    <property type="term" value="F:DNA-binding transcription factor activity"/>
    <property type="evidence" value="ECO:0007669"/>
    <property type="project" value="InterPro"/>
</dbReference>
<gene>
    <name evidence="6" type="ORF">H0A68_03410</name>
</gene>
<organism evidence="6 7">
    <name type="scientific">Allopusillimonas soli</name>
    <dbReference type="NCBI Taxonomy" id="659016"/>
    <lineage>
        <taxon>Bacteria</taxon>
        <taxon>Pseudomonadati</taxon>
        <taxon>Pseudomonadota</taxon>
        <taxon>Betaproteobacteria</taxon>
        <taxon>Burkholderiales</taxon>
        <taxon>Alcaligenaceae</taxon>
        <taxon>Allopusillimonas</taxon>
    </lineage>
</organism>
<dbReference type="RefSeq" id="WP_167668828.1">
    <property type="nucleotide sequence ID" value="NZ_JACCEW010000001.1"/>
</dbReference>
<dbReference type="EMBL" id="JACCEW010000001">
    <property type="protein sequence ID" value="NYT35907.1"/>
    <property type="molecule type" value="Genomic_DNA"/>
</dbReference>
<protein>
    <submittedName>
        <fullName evidence="6">LysR family transcriptional regulator</fullName>
    </submittedName>
</protein>
<dbReference type="GO" id="GO:0010628">
    <property type="term" value="P:positive regulation of gene expression"/>
    <property type="evidence" value="ECO:0007669"/>
    <property type="project" value="TreeGrafter"/>
</dbReference>
<feature type="domain" description="HTH lysR-type" evidence="5">
    <location>
        <begin position="4"/>
        <end position="61"/>
    </location>
</feature>
<comment type="caution">
    <text evidence="6">The sequence shown here is derived from an EMBL/GenBank/DDBJ whole genome shotgun (WGS) entry which is preliminary data.</text>
</comment>
<keyword evidence="2" id="KW-0805">Transcription regulation</keyword>
<evidence type="ECO:0000313" key="6">
    <source>
        <dbReference type="EMBL" id="NYT35907.1"/>
    </source>
</evidence>
<dbReference type="Gene3D" id="3.40.190.290">
    <property type="match status" value="1"/>
</dbReference>
<dbReference type="SUPFAM" id="SSF46785">
    <property type="entry name" value="Winged helix' DNA-binding domain"/>
    <property type="match status" value="1"/>
</dbReference>
<reference evidence="6 7" key="1">
    <citation type="submission" date="2020-07" db="EMBL/GenBank/DDBJ databases">
        <title>Taxonomic revisions and descriptions of new bacterial species based on genomic comparisons in the high-G+C-content subgroup of the family Alcaligenaceae.</title>
        <authorList>
            <person name="Szabo A."/>
            <person name="Felfoldi T."/>
        </authorList>
    </citation>
    <scope>NUCLEOTIDE SEQUENCE [LARGE SCALE GENOMIC DNA]</scope>
    <source>
        <strain evidence="6 7">DSM 25264</strain>
    </source>
</reference>
<proteinExistence type="inferred from homology"/>
<dbReference type="Proteomes" id="UP000580517">
    <property type="component" value="Unassembled WGS sequence"/>
</dbReference>
<evidence type="ECO:0000256" key="2">
    <source>
        <dbReference type="ARBA" id="ARBA00023015"/>
    </source>
</evidence>
<dbReference type="PRINTS" id="PR00039">
    <property type="entry name" value="HTHLYSR"/>
</dbReference>
<evidence type="ECO:0000259" key="5">
    <source>
        <dbReference type="PROSITE" id="PS50931"/>
    </source>
</evidence>
<evidence type="ECO:0000256" key="3">
    <source>
        <dbReference type="ARBA" id="ARBA00023125"/>
    </source>
</evidence>